<proteinExistence type="inferred from homology"/>
<feature type="domain" description="PPIase FKBP-type" evidence="6">
    <location>
        <begin position="180"/>
        <end position="264"/>
    </location>
</feature>
<evidence type="ECO:0000256" key="3">
    <source>
        <dbReference type="PROSITE-ProRule" id="PRU00277"/>
    </source>
</evidence>
<dbReference type="OrthoDB" id="9814548at2"/>
<dbReference type="PROSITE" id="PS50059">
    <property type="entry name" value="FKBP_PPIASE"/>
    <property type="match status" value="1"/>
</dbReference>
<dbReference type="SUPFAM" id="SSF54534">
    <property type="entry name" value="FKBP-like"/>
    <property type="match status" value="1"/>
</dbReference>
<comment type="caution">
    <text evidence="7">The sequence shown here is derived from an EMBL/GenBank/DDBJ whole genome shotgun (WGS) entry which is preliminary data.</text>
</comment>
<accession>A0A091B966</accession>
<protein>
    <recommendedName>
        <fullName evidence="4">Peptidyl-prolyl cis-trans isomerase</fullName>
        <ecNumber evidence="4">5.2.1.8</ecNumber>
    </recommendedName>
</protein>
<dbReference type="AlphaFoldDB" id="A0A091B966"/>
<evidence type="ECO:0000256" key="5">
    <source>
        <dbReference type="SAM" id="SignalP"/>
    </source>
</evidence>
<gene>
    <name evidence="7" type="ORF">P873_01650</name>
</gene>
<keyword evidence="3 4" id="KW-0413">Isomerase</keyword>
<evidence type="ECO:0000256" key="1">
    <source>
        <dbReference type="ARBA" id="ARBA00000971"/>
    </source>
</evidence>
<feature type="chain" id="PRO_5001871383" description="Peptidyl-prolyl cis-trans isomerase" evidence="5">
    <location>
        <begin position="20"/>
        <end position="265"/>
    </location>
</feature>
<organism evidence="7 8">
    <name type="scientific">Arenimonas composti TR7-09 = DSM 18010</name>
    <dbReference type="NCBI Taxonomy" id="1121013"/>
    <lineage>
        <taxon>Bacteria</taxon>
        <taxon>Pseudomonadati</taxon>
        <taxon>Pseudomonadota</taxon>
        <taxon>Gammaproteobacteria</taxon>
        <taxon>Lysobacterales</taxon>
        <taxon>Lysobacteraceae</taxon>
        <taxon>Arenimonas</taxon>
    </lineage>
</organism>
<keyword evidence="5" id="KW-0732">Signal</keyword>
<dbReference type="eggNOG" id="COG0545">
    <property type="taxonomic scope" value="Bacteria"/>
</dbReference>
<dbReference type="EMBL" id="AWXU01000066">
    <property type="protein sequence ID" value="KFN47374.1"/>
    <property type="molecule type" value="Genomic_DNA"/>
</dbReference>
<dbReference type="Pfam" id="PF00254">
    <property type="entry name" value="FKBP_C"/>
    <property type="match status" value="1"/>
</dbReference>
<evidence type="ECO:0000259" key="6">
    <source>
        <dbReference type="PROSITE" id="PS50059"/>
    </source>
</evidence>
<dbReference type="InterPro" id="IPR046357">
    <property type="entry name" value="PPIase_dom_sf"/>
</dbReference>
<dbReference type="RefSeq" id="WP_051239396.1">
    <property type="nucleotide sequence ID" value="NZ_AUFF01000001.1"/>
</dbReference>
<dbReference type="InterPro" id="IPR001179">
    <property type="entry name" value="PPIase_FKBP_dom"/>
</dbReference>
<name>A0A091B966_9GAMM</name>
<sequence>MKSKVEWLLVLVLATTVQAAPPQPLAAPPAQAVEAASGMAYVVLKAGPDQGNLVRGEFVEYRADVWSADGVARASAREDGNRVVPVRALARQQPALARALMLTPVGETRRWWIQPERLAPGYPGMPNLPHVIELTVIGEANPLQAPPDVAAVPDGAQRSASGLAWKVLRRGGGSDHPGPNAVIEIDYTGWTADGRPFDSSLRSGGHAFLPLAGLIPGWQEGLPLMSRGDSFRFWIPGHLGYDASPDPTAPRGMLVFDVTLYGWSE</sequence>
<dbReference type="GO" id="GO:0003755">
    <property type="term" value="F:peptidyl-prolyl cis-trans isomerase activity"/>
    <property type="evidence" value="ECO:0007669"/>
    <property type="project" value="UniProtKB-UniRule"/>
</dbReference>
<dbReference type="Proteomes" id="UP000029391">
    <property type="component" value="Unassembled WGS sequence"/>
</dbReference>
<dbReference type="STRING" id="1121013.GCA_000426365_00490"/>
<dbReference type="EC" id="5.2.1.8" evidence="4"/>
<reference evidence="7 8" key="1">
    <citation type="submission" date="2013-09" db="EMBL/GenBank/DDBJ databases">
        <title>Genome sequencing of Arenimonas composti.</title>
        <authorList>
            <person name="Chen F."/>
            <person name="Wang G."/>
        </authorList>
    </citation>
    <scope>NUCLEOTIDE SEQUENCE [LARGE SCALE GENOMIC DNA]</scope>
    <source>
        <strain evidence="7 8">TR7-09</strain>
    </source>
</reference>
<dbReference type="Gene3D" id="3.10.50.40">
    <property type="match status" value="1"/>
</dbReference>
<keyword evidence="2 3" id="KW-0697">Rotamase</keyword>
<keyword evidence="8" id="KW-1185">Reference proteome</keyword>
<feature type="signal peptide" evidence="5">
    <location>
        <begin position="1"/>
        <end position="19"/>
    </location>
</feature>
<comment type="similarity">
    <text evidence="4">Belongs to the FKBP-type PPIase family.</text>
</comment>
<evidence type="ECO:0000256" key="2">
    <source>
        <dbReference type="ARBA" id="ARBA00023110"/>
    </source>
</evidence>
<evidence type="ECO:0000313" key="8">
    <source>
        <dbReference type="Proteomes" id="UP000029391"/>
    </source>
</evidence>
<evidence type="ECO:0000313" key="7">
    <source>
        <dbReference type="EMBL" id="KFN47374.1"/>
    </source>
</evidence>
<evidence type="ECO:0000256" key="4">
    <source>
        <dbReference type="RuleBase" id="RU003915"/>
    </source>
</evidence>
<comment type="catalytic activity">
    <reaction evidence="1 3 4">
        <text>[protein]-peptidylproline (omega=180) = [protein]-peptidylproline (omega=0)</text>
        <dbReference type="Rhea" id="RHEA:16237"/>
        <dbReference type="Rhea" id="RHEA-COMP:10747"/>
        <dbReference type="Rhea" id="RHEA-COMP:10748"/>
        <dbReference type="ChEBI" id="CHEBI:83833"/>
        <dbReference type="ChEBI" id="CHEBI:83834"/>
        <dbReference type="EC" id="5.2.1.8"/>
    </reaction>
</comment>